<keyword evidence="4" id="KW-0479">Metal-binding</keyword>
<dbReference type="InterPro" id="IPR036396">
    <property type="entry name" value="Cyt_P450_sf"/>
</dbReference>
<dbReference type="GO" id="GO:0005506">
    <property type="term" value="F:iron ion binding"/>
    <property type="evidence" value="ECO:0007669"/>
    <property type="project" value="InterPro"/>
</dbReference>
<evidence type="ECO:0000256" key="1">
    <source>
        <dbReference type="ARBA" id="ARBA00001971"/>
    </source>
</evidence>
<evidence type="ECO:0000256" key="5">
    <source>
        <dbReference type="ARBA" id="ARBA00023002"/>
    </source>
</evidence>
<evidence type="ECO:0000313" key="8">
    <source>
        <dbReference type="EMBL" id="KAJ6672249.1"/>
    </source>
</evidence>
<gene>
    <name evidence="8" type="ORF">OIU85_013585</name>
</gene>
<keyword evidence="9" id="KW-1185">Reference proteome</keyword>
<protein>
    <submittedName>
        <fullName evidence="8">CYTOCHROME P450 94B3</fullName>
    </submittedName>
</protein>
<dbReference type="GO" id="GO:0016705">
    <property type="term" value="F:oxidoreductase activity, acting on paired donors, with incorporation or reduction of molecular oxygen"/>
    <property type="evidence" value="ECO:0007669"/>
    <property type="project" value="InterPro"/>
</dbReference>
<name>A0A9Q0NLY1_SALVM</name>
<evidence type="ECO:0000256" key="7">
    <source>
        <dbReference type="ARBA" id="ARBA00023033"/>
    </source>
</evidence>
<dbReference type="GO" id="GO:0004497">
    <property type="term" value="F:monooxygenase activity"/>
    <property type="evidence" value="ECO:0007669"/>
    <property type="project" value="UniProtKB-KW"/>
</dbReference>
<dbReference type="PANTHER" id="PTHR24296">
    <property type="entry name" value="CYTOCHROME P450"/>
    <property type="match status" value="1"/>
</dbReference>
<evidence type="ECO:0000256" key="6">
    <source>
        <dbReference type="ARBA" id="ARBA00023004"/>
    </source>
</evidence>
<dbReference type="OrthoDB" id="1711835at2759"/>
<accession>A0A9Q0NLY1</accession>
<evidence type="ECO:0000256" key="4">
    <source>
        <dbReference type="ARBA" id="ARBA00022723"/>
    </source>
</evidence>
<evidence type="ECO:0000256" key="3">
    <source>
        <dbReference type="ARBA" id="ARBA00022617"/>
    </source>
</evidence>
<comment type="cofactor">
    <cofactor evidence="1">
        <name>heme</name>
        <dbReference type="ChEBI" id="CHEBI:30413"/>
    </cofactor>
</comment>
<dbReference type="GO" id="GO:0020037">
    <property type="term" value="F:heme binding"/>
    <property type="evidence" value="ECO:0007669"/>
    <property type="project" value="InterPro"/>
</dbReference>
<dbReference type="EMBL" id="JAPFFL010000018">
    <property type="protein sequence ID" value="KAJ6672249.1"/>
    <property type="molecule type" value="Genomic_DNA"/>
</dbReference>
<evidence type="ECO:0000313" key="9">
    <source>
        <dbReference type="Proteomes" id="UP001151529"/>
    </source>
</evidence>
<proteinExistence type="inferred from homology"/>
<organism evidence="8 9">
    <name type="scientific">Salix viminalis</name>
    <name type="common">Common osier</name>
    <name type="synonym">Basket willow</name>
    <dbReference type="NCBI Taxonomy" id="40686"/>
    <lineage>
        <taxon>Eukaryota</taxon>
        <taxon>Viridiplantae</taxon>
        <taxon>Streptophyta</taxon>
        <taxon>Embryophyta</taxon>
        <taxon>Tracheophyta</taxon>
        <taxon>Spermatophyta</taxon>
        <taxon>Magnoliopsida</taxon>
        <taxon>eudicotyledons</taxon>
        <taxon>Gunneridae</taxon>
        <taxon>Pentapetalae</taxon>
        <taxon>rosids</taxon>
        <taxon>fabids</taxon>
        <taxon>Malpighiales</taxon>
        <taxon>Salicaceae</taxon>
        <taxon>Saliceae</taxon>
        <taxon>Salix</taxon>
    </lineage>
</organism>
<reference evidence="8" key="1">
    <citation type="submission" date="2022-11" db="EMBL/GenBank/DDBJ databases">
        <authorList>
            <person name="Hyden B.L."/>
            <person name="Feng K."/>
            <person name="Yates T."/>
            <person name="Jawdy S."/>
            <person name="Smart L.B."/>
            <person name="Muchero W."/>
        </authorList>
    </citation>
    <scope>NUCLEOTIDE SEQUENCE</scope>
    <source>
        <tissue evidence="8">Shoot tip</tissue>
    </source>
</reference>
<evidence type="ECO:0000256" key="2">
    <source>
        <dbReference type="ARBA" id="ARBA00010617"/>
    </source>
</evidence>
<keyword evidence="5" id="KW-0560">Oxidoreductase</keyword>
<sequence>MLSTCSRPTSATSLRENPFTEILGDLLGCGIFNVDGELWSTQRKLASHEFSTKSLREFVVMTLQEEVENRLIPLLEAAVEAKSVLDLQDLLRRFAFDIVCRVSLGTDPSCLDLSLPIPPLVKAFDSASEISAMRGMAPVYAVWKAKKLFNLGAERRLKEAIKLVHDAVSEIVKTKKRVLENDREGKLGSDLLSRLLLAGHGEEVVRDMVISFIMAGERHNISGHDLAVLAAFKTSKLGGDDCERGEIIA</sequence>
<dbReference type="AlphaFoldDB" id="A0A9Q0NLY1"/>
<comment type="similarity">
    <text evidence="2">Belongs to the cytochrome P450 family.</text>
</comment>
<dbReference type="Gene3D" id="1.10.630.10">
    <property type="entry name" value="Cytochrome P450"/>
    <property type="match status" value="1"/>
</dbReference>
<comment type="caution">
    <text evidence="8">The sequence shown here is derived from an EMBL/GenBank/DDBJ whole genome shotgun (WGS) entry which is preliminary data.</text>
</comment>
<keyword evidence="7" id="KW-0503">Monooxygenase</keyword>
<reference evidence="8" key="2">
    <citation type="journal article" date="2023" name="Int. J. Mol. Sci.">
        <title>De Novo Assembly and Annotation of 11 Diverse Shrub Willow (Salix) Genomes Reveals Novel Gene Organization in Sex-Linked Regions.</title>
        <authorList>
            <person name="Hyden B."/>
            <person name="Feng K."/>
            <person name="Yates T.B."/>
            <person name="Jawdy S."/>
            <person name="Cereghino C."/>
            <person name="Smart L.B."/>
            <person name="Muchero W."/>
        </authorList>
    </citation>
    <scope>NUCLEOTIDE SEQUENCE [LARGE SCALE GENOMIC DNA]</scope>
    <source>
        <tissue evidence="8">Shoot tip</tissue>
    </source>
</reference>
<dbReference type="InterPro" id="IPR001128">
    <property type="entry name" value="Cyt_P450"/>
</dbReference>
<dbReference type="Proteomes" id="UP001151529">
    <property type="component" value="Chromosome 12"/>
</dbReference>
<keyword evidence="3" id="KW-0349">Heme</keyword>
<dbReference type="Pfam" id="PF00067">
    <property type="entry name" value="p450"/>
    <property type="match status" value="1"/>
</dbReference>
<dbReference type="SUPFAM" id="SSF48264">
    <property type="entry name" value="Cytochrome P450"/>
    <property type="match status" value="1"/>
</dbReference>
<keyword evidence="6" id="KW-0408">Iron</keyword>